<keyword evidence="8" id="KW-1185">Reference proteome</keyword>
<dbReference type="AlphaFoldDB" id="A0A485L300"/>
<evidence type="ECO:0000259" key="5">
    <source>
        <dbReference type="Pfam" id="PF02841"/>
    </source>
</evidence>
<organism evidence="7 8">
    <name type="scientific">Aphanomyces stellatus</name>
    <dbReference type="NCBI Taxonomy" id="120398"/>
    <lineage>
        <taxon>Eukaryota</taxon>
        <taxon>Sar</taxon>
        <taxon>Stramenopiles</taxon>
        <taxon>Oomycota</taxon>
        <taxon>Saprolegniomycetes</taxon>
        <taxon>Saprolegniales</taxon>
        <taxon>Verrucalvaceae</taxon>
        <taxon>Aphanomyces</taxon>
    </lineage>
</organism>
<feature type="coiled-coil region" evidence="2">
    <location>
        <begin position="694"/>
        <end position="739"/>
    </location>
</feature>
<proteinExistence type="predicted"/>
<evidence type="ECO:0000313" key="7">
    <source>
        <dbReference type="EMBL" id="VFT92069.1"/>
    </source>
</evidence>
<keyword evidence="1" id="KW-0378">Hydrolase</keyword>
<dbReference type="OrthoDB" id="126732at2759"/>
<dbReference type="EMBL" id="CAADRA010005664">
    <property type="protein sequence ID" value="VFT92069.1"/>
    <property type="molecule type" value="Genomic_DNA"/>
</dbReference>
<evidence type="ECO:0000256" key="1">
    <source>
        <dbReference type="ARBA" id="ARBA00022801"/>
    </source>
</evidence>
<dbReference type="InterPro" id="IPR036543">
    <property type="entry name" value="Guanylate-bd_C_sf"/>
</dbReference>
<evidence type="ECO:0000313" key="6">
    <source>
        <dbReference type="EMBL" id="KAF0693812.1"/>
    </source>
</evidence>
<feature type="domain" description="Guanylate-binding protein/Atlastin C-terminal" evidence="5">
    <location>
        <begin position="286"/>
        <end position="414"/>
    </location>
</feature>
<feature type="compositionally biased region" description="Low complexity" evidence="3">
    <location>
        <begin position="750"/>
        <end position="779"/>
    </location>
</feature>
<feature type="region of interest" description="Disordered" evidence="3">
    <location>
        <begin position="744"/>
        <end position="790"/>
    </location>
</feature>
<dbReference type="InterPro" id="IPR027417">
    <property type="entry name" value="P-loop_NTPase"/>
</dbReference>
<dbReference type="Gene3D" id="1.20.1000.10">
    <property type="entry name" value="Guanylate-binding protein, C-terminal domain"/>
    <property type="match status" value="1"/>
</dbReference>
<dbReference type="EMBL" id="VJMH01005643">
    <property type="protein sequence ID" value="KAF0693812.1"/>
    <property type="molecule type" value="Genomic_DNA"/>
</dbReference>
<feature type="compositionally biased region" description="Basic and acidic residues" evidence="3">
    <location>
        <begin position="781"/>
        <end position="790"/>
    </location>
</feature>
<dbReference type="Pfam" id="PF02841">
    <property type="entry name" value="GBP_C"/>
    <property type="match status" value="1"/>
</dbReference>
<name>A0A485L300_9STRA</name>
<reference evidence="7 8" key="1">
    <citation type="submission" date="2019-03" db="EMBL/GenBank/DDBJ databases">
        <authorList>
            <person name="Gaulin E."/>
            <person name="Dumas B."/>
        </authorList>
    </citation>
    <scope>NUCLEOTIDE SEQUENCE [LARGE SCALE GENOMIC DNA]</scope>
    <source>
        <strain evidence="7">CBS 568.67</strain>
    </source>
</reference>
<dbReference type="InterPro" id="IPR015894">
    <property type="entry name" value="Guanylate-bd_N"/>
</dbReference>
<feature type="domain" description="Guanylate-binding protein N-terminal" evidence="4">
    <location>
        <begin position="107"/>
        <end position="261"/>
    </location>
</feature>
<reference evidence="6" key="2">
    <citation type="submission" date="2019-06" db="EMBL/GenBank/DDBJ databases">
        <title>Genomics analysis of Aphanomyces spp. identifies a new class of oomycete effector associated with host adaptation.</title>
        <authorList>
            <person name="Gaulin E."/>
        </authorList>
    </citation>
    <scope>NUCLEOTIDE SEQUENCE</scope>
    <source>
        <strain evidence="6">CBS 578.67</strain>
    </source>
</reference>
<dbReference type="InterPro" id="IPR003191">
    <property type="entry name" value="Guanylate-bd/ATL_C"/>
</dbReference>
<sequence length="790" mass="85708">MRVLVWTTTTEKDQLSVDEDAVKFFAAQAQSKARVVGVLNGDATAADTTLEATKDHQLMLHTMSPVLVTQVPENVAPGKRPLVWMHLEPSSNVVVLHCNNEEAGRLLLVLLSSVVLYSQDSELSFDKLQWIASLPSKMKIRGNQDEAAVAKDLGSHMPRFIWVSRNSKVKWLKDAATGATLSPAEYFDSLLKLDTGFSEASMQANAFKTYLASFFPHREAIMLSRAVDVNAGVDLAWNTPTESLRPAYVAAVEKVFSRFLAPDAGEDTVPVKQLQGNGITFGQFDLLLATYVDALNAHQVPVLANAAAKLIQQSCEAGVAKASAVYADTFQHALAAFDTPHSARALLLAHLKGLSAASLQVFALTQELPSTAATALVADKVQAMHAQIDATYADAVASNLALSQTTCDAILGALNPVAFSSATAALADRSREDFPDGLHAILLGIKNSLQASLAQYHRPATESKSSGFVEAGMGPAMYPALLAYLTNHILDSVLGWGNQVLALFEKHMKHAEDEKDALDNAYEISLASDLSGAAGGFDATDHRKLFEDELAARTDQLANMKSSLSAELEDKRTELERLLMDLRGMQSKHDARVTSVEAEIQRIKAKTADAEAQAAAERSRREQLVRGAASEILSLESNFHAEQKSLYNEQRELLSKVVELERALMGKKTAHLQSLFEMETNCTKAVTEIRATHKKEMQELKTQAKQDISMLKKAYDSKKMVVQQQLDEVNALVKQCEEQLSTLEPTLHLTTPASTATMPSTNGTAPSLAVPSAAAPSPSRGRQDEMCKQS</sequence>
<dbReference type="Proteomes" id="UP000332933">
    <property type="component" value="Unassembled WGS sequence"/>
</dbReference>
<accession>A0A485L300</accession>
<dbReference type="Pfam" id="PF02263">
    <property type="entry name" value="GBP"/>
    <property type="match status" value="1"/>
</dbReference>
<dbReference type="SUPFAM" id="SSF48340">
    <property type="entry name" value="Interferon-induced guanylate-binding protein 1 (GBP1), C-terminal domain"/>
    <property type="match status" value="1"/>
</dbReference>
<dbReference type="PANTHER" id="PTHR10751">
    <property type="entry name" value="GUANYLATE BINDING PROTEIN"/>
    <property type="match status" value="1"/>
</dbReference>
<evidence type="ECO:0000313" key="8">
    <source>
        <dbReference type="Proteomes" id="UP000332933"/>
    </source>
</evidence>
<evidence type="ECO:0000256" key="2">
    <source>
        <dbReference type="SAM" id="Coils"/>
    </source>
</evidence>
<feature type="coiled-coil region" evidence="2">
    <location>
        <begin position="561"/>
        <end position="620"/>
    </location>
</feature>
<evidence type="ECO:0000256" key="3">
    <source>
        <dbReference type="SAM" id="MobiDB-lite"/>
    </source>
</evidence>
<gene>
    <name evidence="7" type="primary">Aste57867_15260</name>
    <name evidence="6" type="ORF">As57867_015204</name>
    <name evidence="7" type="ORF">ASTE57867_15260</name>
</gene>
<evidence type="ECO:0000259" key="4">
    <source>
        <dbReference type="Pfam" id="PF02263"/>
    </source>
</evidence>
<protein>
    <submittedName>
        <fullName evidence="7">Aste57867_15260 protein</fullName>
    </submittedName>
</protein>
<keyword evidence="2" id="KW-0175">Coiled coil</keyword>
<dbReference type="GO" id="GO:0005525">
    <property type="term" value="F:GTP binding"/>
    <property type="evidence" value="ECO:0007669"/>
    <property type="project" value="InterPro"/>
</dbReference>
<dbReference type="GO" id="GO:0003924">
    <property type="term" value="F:GTPase activity"/>
    <property type="evidence" value="ECO:0007669"/>
    <property type="project" value="InterPro"/>
</dbReference>
<dbReference type="Gene3D" id="3.40.50.300">
    <property type="entry name" value="P-loop containing nucleotide triphosphate hydrolases"/>
    <property type="match status" value="1"/>
</dbReference>